<proteinExistence type="predicted"/>
<accession>A0ABP0KTU3</accession>
<keyword evidence="6" id="KW-0371">Homeobox</keyword>
<feature type="repeat" description="ANK" evidence="3">
    <location>
        <begin position="712"/>
        <end position="744"/>
    </location>
</feature>
<comment type="caution">
    <text evidence="6">The sequence shown here is derived from an EMBL/GenBank/DDBJ whole genome shotgun (WGS) entry which is preliminary data.</text>
</comment>
<keyword evidence="4" id="KW-0175">Coiled coil</keyword>
<dbReference type="Proteomes" id="UP001642464">
    <property type="component" value="Unassembled WGS sequence"/>
</dbReference>
<sequence length="921" mass="102688">MLRYVARILTTAGIFAKDLEALDQWIHSDWDDAINGYKSTSYFSLYIPRLQRKQRVERIPHRRNQTDTQHGTVHVFASHAAEEGNLLNLLQSGRFKPSTNHSPTAQGFYAQGYDSTGKLIYDAWRTARVIDKTCQMPKNRAGIILHCMAWGTGKKFLQAGELANKKEKSPVRHPEMMWLHWTINLPSWIIDSIQHHPIMTQPIPPMDQFPTEADYHRFRDFRINLMQLSLTGDELQSTLREVQSIPHDRLDVLDYTLPYGEPLVTVATPLSMTHSLTVHVTTTRRSPITYLPINLDHLHFHIRMMYMILLRLFLQVNNPLDQTDYQGRTDPPVSSQAATSTAPWRNSSTSSSSPTPQTPLDLWNHALQAVAALTPEARQAGFPHVVLACSAGATYDTVLHPSQSILLLTQIPRLPIPELLGDAHDDSSYGIKRTSEISMDVDSYQNVVTTVLQQSLLFQVTALPRQPEGLYNDTLSPLLATPSSYPSQADYTISHVSYMMSLEDLVFYHINIRQSRPPGHAVLPRTPDVSSSPYRDPELTVQAWAAPPRLHDGILAQHFTLGYTFCYLIVTLDTMDPYYYWYQQVLQQQQVAQQQELKKMKRQKELARKRGDVFIEDEDEWQFLSALDLERASRQAFYRMGGGASSLNNKLVDASHRGVVKEMEEALAKGADPNAKDEWKNSALICAARKGNTDACSLLIKHKAEVDYLNKDNLTPLYYAAKDHHTDTVKVLLDAGAHADIYDELRETPLFDAAWFGQLELCKLLIEKGAKVDNQSKLTKSTPLHKAAMMGKLDICKLLIEKGANTKLKNDKDRTPLDCAEYMNEAETAQYLKSLEGAQAADAPKEAEGPAVPQKADEAATEEAVPAAPVDAAEAATEEAVAAPAAPEEATEAQGAETAPETAADTEATPAAPAEAPAEGA</sequence>
<dbReference type="Gene3D" id="1.25.40.20">
    <property type="entry name" value="Ankyrin repeat-containing domain"/>
    <property type="match status" value="2"/>
</dbReference>
<reference evidence="6 7" key="1">
    <citation type="submission" date="2024-02" db="EMBL/GenBank/DDBJ databases">
        <authorList>
            <person name="Chen Y."/>
            <person name="Shah S."/>
            <person name="Dougan E. K."/>
            <person name="Thang M."/>
            <person name="Chan C."/>
        </authorList>
    </citation>
    <scope>NUCLEOTIDE SEQUENCE [LARGE SCALE GENOMIC DNA]</scope>
</reference>
<dbReference type="Pfam" id="PF12796">
    <property type="entry name" value="Ank_2"/>
    <property type="match status" value="2"/>
</dbReference>
<feature type="coiled-coil region" evidence="4">
    <location>
        <begin position="583"/>
        <end position="610"/>
    </location>
</feature>
<evidence type="ECO:0000313" key="6">
    <source>
        <dbReference type="EMBL" id="CAK9030295.1"/>
    </source>
</evidence>
<dbReference type="GO" id="GO:0003677">
    <property type="term" value="F:DNA binding"/>
    <property type="evidence" value="ECO:0007669"/>
    <property type="project" value="UniProtKB-KW"/>
</dbReference>
<evidence type="ECO:0000313" key="7">
    <source>
        <dbReference type="Proteomes" id="UP001642464"/>
    </source>
</evidence>
<feature type="region of interest" description="Disordered" evidence="5">
    <location>
        <begin position="839"/>
        <end position="921"/>
    </location>
</feature>
<dbReference type="PANTHER" id="PTHR24171:SF8">
    <property type="entry name" value="BRCA1-ASSOCIATED RING DOMAIN PROTEIN 1"/>
    <property type="match status" value="1"/>
</dbReference>
<feature type="compositionally biased region" description="Polar residues" evidence="5">
    <location>
        <begin position="324"/>
        <end position="339"/>
    </location>
</feature>
<keyword evidence="1" id="KW-0677">Repeat</keyword>
<feature type="compositionally biased region" description="Low complexity" evidence="5">
    <location>
        <begin position="862"/>
        <end position="921"/>
    </location>
</feature>
<protein>
    <submittedName>
        <fullName evidence="6">Homeobox protein Wariai (Homeobox protein 1) (DdHbx-1)</fullName>
    </submittedName>
</protein>
<keyword evidence="2 3" id="KW-0040">ANK repeat</keyword>
<keyword evidence="7" id="KW-1185">Reference proteome</keyword>
<gene>
    <name evidence="6" type="ORF">SCF082_LOCUS19161</name>
</gene>
<dbReference type="InterPro" id="IPR036770">
    <property type="entry name" value="Ankyrin_rpt-contain_sf"/>
</dbReference>
<dbReference type="PANTHER" id="PTHR24171">
    <property type="entry name" value="ANKYRIN REPEAT DOMAIN-CONTAINING PROTEIN 39-RELATED"/>
    <property type="match status" value="1"/>
</dbReference>
<name>A0ABP0KTU3_9DINO</name>
<evidence type="ECO:0000256" key="1">
    <source>
        <dbReference type="ARBA" id="ARBA00022737"/>
    </source>
</evidence>
<evidence type="ECO:0000256" key="3">
    <source>
        <dbReference type="PROSITE-ProRule" id="PRU00023"/>
    </source>
</evidence>
<feature type="repeat" description="ANK" evidence="3">
    <location>
        <begin position="745"/>
        <end position="777"/>
    </location>
</feature>
<organism evidence="6 7">
    <name type="scientific">Durusdinium trenchii</name>
    <dbReference type="NCBI Taxonomy" id="1381693"/>
    <lineage>
        <taxon>Eukaryota</taxon>
        <taxon>Sar</taxon>
        <taxon>Alveolata</taxon>
        <taxon>Dinophyceae</taxon>
        <taxon>Suessiales</taxon>
        <taxon>Symbiodiniaceae</taxon>
        <taxon>Durusdinium</taxon>
    </lineage>
</organism>
<feature type="repeat" description="ANK" evidence="3">
    <location>
        <begin position="779"/>
        <end position="811"/>
    </location>
</feature>
<dbReference type="InterPro" id="IPR002110">
    <property type="entry name" value="Ankyrin_rpt"/>
</dbReference>
<keyword evidence="6" id="KW-0238">DNA-binding</keyword>
<dbReference type="SUPFAM" id="SSF48403">
    <property type="entry name" value="Ankyrin repeat"/>
    <property type="match status" value="1"/>
</dbReference>
<feature type="compositionally biased region" description="Low complexity" evidence="5">
    <location>
        <begin position="340"/>
        <end position="358"/>
    </location>
</feature>
<dbReference type="PROSITE" id="PS50297">
    <property type="entry name" value="ANK_REP_REGION"/>
    <property type="match status" value="3"/>
</dbReference>
<dbReference type="SMART" id="SM00248">
    <property type="entry name" value="ANK"/>
    <property type="match status" value="5"/>
</dbReference>
<dbReference type="EMBL" id="CAXAMM010013025">
    <property type="protein sequence ID" value="CAK9030295.1"/>
    <property type="molecule type" value="Genomic_DNA"/>
</dbReference>
<dbReference type="PROSITE" id="PS50088">
    <property type="entry name" value="ANK_REPEAT"/>
    <property type="match status" value="3"/>
</dbReference>
<evidence type="ECO:0000256" key="2">
    <source>
        <dbReference type="ARBA" id="ARBA00023043"/>
    </source>
</evidence>
<evidence type="ECO:0000256" key="5">
    <source>
        <dbReference type="SAM" id="MobiDB-lite"/>
    </source>
</evidence>
<feature type="region of interest" description="Disordered" evidence="5">
    <location>
        <begin position="324"/>
        <end position="358"/>
    </location>
</feature>
<evidence type="ECO:0000256" key="4">
    <source>
        <dbReference type="SAM" id="Coils"/>
    </source>
</evidence>